<evidence type="ECO:0000256" key="2">
    <source>
        <dbReference type="ARBA" id="ARBA00020953"/>
    </source>
</evidence>
<protein>
    <recommendedName>
        <fullName evidence="2 8">GTPase Der</fullName>
    </recommendedName>
    <alternativeName>
        <fullName evidence="7 8">GTP-binding protein EngA</fullName>
    </alternativeName>
</protein>
<keyword evidence="5 8" id="KW-0547">Nucleotide-binding</keyword>
<evidence type="ECO:0000256" key="7">
    <source>
        <dbReference type="ARBA" id="ARBA00032345"/>
    </source>
</evidence>
<dbReference type="NCBIfam" id="TIGR00231">
    <property type="entry name" value="small_GTP"/>
    <property type="match status" value="2"/>
</dbReference>
<proteinExistence type="inferred from homology"/>
<dbReference type="PRINTS" id="PR00326">
    <property type="entry name" value="GTP1OBG"/>
</dbReference>
<dbReference type="PANTHER" id="PTHR43834:SF6">
    <property type="entry name" value="GTPASE DER"/>
    <property type="match status" value="1"/>
</dbReference>
<sequence length="462" mass="50375">MAKPSHKLARVALVGRVNVGKSTLFNRLVGDRQALVSPIPGTTRDRREAEVIWRGEPFTLIDTGGVEVPGQVIAGTRDDFTSRITEQTEAALAGASAVVFVTSAIDGVLPQDKSWARALAGRYPTLLVVNKADTNAQADRAAEFFSLGLGEPHPVSAVSGRSTGDMLDALYALLATVPCETQTEAATKATPGINLAIIGQPNSGKSSLLNALLGEERFITSPKAHTTREPQDVTLVYFGQRLTLVDTAGIRRQYQQTRGIERMGITASLKTITRASVVFLMIDALKGPSFQDQRLASMVIEEGRGLVIIVNKWDLITPKTAATPKAFTTDFRQRLPGLDWAPLAFVSAKTKQRVRSLLDLAITVSKERQKWIDDATLQTFATKAVRQHKPARGGGVKHPRIIDFVQIGIEPPAFKLTIEGELHPSYLRFLKNRLRETYGFAGTPISILLKSEKVHGKKQKTL</sequence>
<dbReference type="PANTHER" id="PTHR43834">
    <property type="entry name" value="GTPASE DER"/>
    <property type="match status" value="1"/>
</dbReference>
<comment type="similarity">
    <text evidence="1 8 9">Belongs to the TRAFAC class TrmE-Era-EngA-EngB-Septin-like GTPase superfamily. EngA (Der) GTPase family.</text>
</comment>
<comment type="subunit">
    <text evidence="8">Associates with the 50S ribosomal subunit.</text>
</comment>
<feature type="domain" description="G" evidence="10">
    <location>
        <begin position="10"/>
        <end position="131"/>
    </location>
</feature>
<evidence type="ECO:0000256" key="5">
    <source>
        <dbReference type="ARBA" id="ARBA00022741"/>
    </source>
</evidence>
<keyword evidence="4 9" id="KW-0677">Repeat</keyword>
<dbReference type="GO" id="GO:0042254">
    <property type="term" value="P:ribosome biogenesis"/>
    <property type="evidence" value="ECO:0007669"/>
    <property type="project" value="UniProtKB-KW"/>
</dbReference>
<feature type="domain" description="GTPase Der C-terminal KH-domain-like" evidence="11">
    <location>
        <begin position="374"/>
        <end position="450"/>
    </location>
</feature>
<keyword evidence="6 8" id="KW-0342">GTP-binding</keyword>
<name>A0A2M8LF42_9BACT</name>
<feature type="binding site" evidence="8">
    <location>
        <begin position="199"/>
        <end position="206"/>
    </location>
    <ligand>
        <name>GTP</name>
        <dbReference type="ChEBI" id="CHEBI:37565"/>
        <label>2</label>
    </ligand>
</feature>
<dbReference type="SUPFAM" id="SSF52540">
    <property type="entry name" value="P-loop containing nucleoside triphosphate hydrolases"/>
    <property type="match status" value="2"/>
</dbReference>
<evidence type="ECO:0000256" key="8">
    <source>
        <dbReference type="HAMAP-Rule" id="MF_00195"/>
    </source>
</evidence>
<feature type="binding site" evidence="8">
    <location>
        <begin position="246"/>
        <end position="250"/>
    </location>
    <ligand>
        <name>GTP</name>
        <dbReference type="ChEBI" id="CHEBI:37565"/>
        <label>2</label>
    </ligand>
</feature>
<keyword evidence="3 8" id="KW-0690">Ribosome biogenesis</keyword>
<dbReference type="Proteomes" id="UP000231152">
    <property type="component" value="Unassembled WGS sequence"/>
</dbReference>
<dbReference type="Gene3D" id="3.30.300.20">
    <property type="match status" value="1"/>
</dbReference>
<dbReference type="InterPro" id="IPR006073">
    <property type="entry name" value="GTP-bd"/>
</dbReference>
<dbReference type="Pfam" id="PF14714">
    <property type="entry name" value="KH_dom-like"/>
    <property type="match status" value="1"/>
</dbReference>
<evidence type="ECO:0000313" key="12">
    <source>
        <dbReference type="EMBL" id="PJE76068.1"/>
    </source>
</evidence>
<reference evidence="12 13" key="1">
    <citation type="submission" date="2017-09" db="EMBL/GenBank/DDBJ databases">
        <title>Depth-based differentiation of microbial function through sediment-hosted aquifers and enrichment of novel symbionts in the deep terrestrial subsurface.</title>
        <authorList>
            <person name="Probst A.J."/>
            <person name="Ladd B."/>
            <person name="Jarett J.K."/>
            <person name="Geller-Mcgrath D.E."/>
            <person name="Sieber C.M."/>
            <person name="Emerson J.B."/>
            <person name="Anantharaman K."/>
            <person name="Thomas B.C."/>
            <person name="Malmstrom R."/>
            <person name="Stieglmeier M."/>
            <person name="Klingl A."/>
            <person name="Woyke T."/>
            <person name="Ryan C.M."/>
            <person name="Banfield J.F."/>
        </authorList>
    </citation>
    <scope>NUCLEOTIDE SEQUENCE [LARGE SCALE GENOMIC DNA]</scope>
    <source>
        <strain evidence="12">CG10_big_fil_rev_8_21_14_0_10_48_11</strain>
    </source>
</reference>
<dbReference type="InterPro" id="IPR016484">
    <property type="entry name" value="GTPase_Der"/>
</dbReference>
<evidence type="ECO:0000256" key="1">
    <source>
        <dbReference type="ARBA" id="ARBA00008279"/>
    </source>
</evidence>
<evidence type="ECO:0000313" key="13">
    <source>
        <dbReference type="Proteomes" id="UP000231152"/>
    </source>
</evidence>
<dbReference type="InterPro" id="IPR015946">
    <property type="entry name" value="KH_dom-like_a/b"/>
</dbReference>
<dbReference type="NCBIfam" id="TIGR03594">
    <property type="entry name" value="GTPase_EngA"/>
    <property type="match status" value="1"/>
</dbReference>
<evidence type="ECO:0000256" key="6">
    <source>
        <dbReference type="ARBA" id="ARBA00023134"/>
    </source>
</evidence>
<feature type="binding site" evidence="8">
    <location>
        <begin position="15"/>
        <end position="22"/>
    </location>
    <ligand>
        <name>GTP</name>
        <dbReference type="ChEBI" id="CHEBI:37565"/>
        <label>1</label>
    </ligand>
</feature>
<feature type="binding site" evidence="8">
    <location>
        <begin position="311"/>
        <end position="314"/>
    </location>
    <ligand>
        <name>GTP</name>
        <dbReference type="ChEBI" id="CHEBI:37565"/>
        <label>2</label>
    </ligand>
</feature>
<comment type="function">
    <text evidence="8 9">GTPase that plays an essential role in the late steps of ribosome biogenesis.</text>
</comment>
<dbReference type="InterPro" id="IPR005225">
    <property type="entry name" value="Small_GTP-bd"/>
</dbReference>
<evidence type="ECO:0000259" key="10">
    <source>
        <dbReference type="Pfam" id="PF01926"/>
    </source>
</evidence>
<dbReference type="EMBL" id="PFET01000005">
    <property type="protein sequence ID" value="PJE76068.1"/>
    <property type="molecule type" value="Genomic_DNA"/>
</dbReference>
<organism evidence="12 13">
    <name type="scientific">Candidatus Uhrbacteria bacterium CG10_big_fil_rev_8_21_14_0_10_48_11</name>
    <dbReference type="NCBI Taxonomy" id="1975037"/>
    <lineage>
        <taxon>Bacteria</taxon>
        <taxon>Candidatus Uhriibacteriota</taxon>
    </lineage>
</organism>
<dbReference type="AlphaFoldDB" id="A0A2M8LF42"/>
<dbReference type="PIRSF" id="PIRSF006485">
    <property type="entry name" value="GTP-binding_EngA"/>
    <property type="match status" value="1"/>
</dbReference>
<dbReference type="Pfam" id="PF01926">
    <property type="entry name" value="MMR_HSR1"/>
    <property type="match status" value="2"/>
</dbReference>
<comment type="caution">
    <text evidence="12">The sequence shown here is derived from an EMBL/GenBank/DDBJ whole genome shotgun (WGS) entry which is preliminary data.</text>
</comment>
<dbReference type="CDD" id="cd01894">
    <property type="entry name" value="EngA1"/>
    <property type="match status" value="1"/>
</dbReference>
<evidence type="ECO:0000259" key="11">
    <source>
        <dbReference type="Pfam" id="PF14714"/>
    </source>
</evidence>
<dbReference type="InterPro" id="IPR027417">
    <property type="entry name" value="P-loop_NTPase"/>
</dbReference>
<dbReference type="InterPro" id="IPR032859">
    <property type="entry name" value="KH_dom-like"/>
</dbReference>
<evidence type="ECO:0000256" key="3">
    <source>
        <dbReference type="ARBA" id="ARBA00022517"/>
    </source>
</evidence>
<gene>
    <name evidence="8 12" type="primary">der</name>
    <name evidence="12" type="ORF">COV04_00865</name>
</gene>
<evidence type="ECO:0000256" key="9">
    <source>
        <dbReference type="RuleBase" id="RU004481"/>
    </source>
</evidence>
<dbReference type="CDD" id="cd01895">
    <property type="entry name" value="EngA2"/>
    <property type="match status" value="1"/>
</dbReference>
<feature type="binding site" evidence="8">
    <location>
        <begin position="130"/>
        <end position="133"/>
    </location>
    <ligand>
        <name>GTP</name>
        <dbReference type="ChEBI" id="CHEBI:37565"/>
        <label>1</label>
    </ligand>
</feature>
<dbReference type="HAMAP" id="MF_00195">
    <property type="entry name" value="GTPase_Der"/>
    <property type="match status" value="1"/>
</dbReference>
<evidence type="ECO:0000256" key="4">
    <source>
        <dbReference type="ARBA" id="ARBA00022737"/>
    </source>
</evidence>
<feature type="domain" description="G" evidence="10">
    <location>
        <begin position="195"/>
        <end position="312"/>
    </location>
</feature>
<feature type="binding site" evidence="8">
    <location>
        <begin position="62"/>
        <end position="66"/>
    </location>
    <ligand>
        <name>GTP</name>
        <dbReference type="ChEBI" id="CHEBI:37565"/>
        <label>1</label>
    </ligand>
</feature>
<dbReference type="GO" id="GO:0005525">
    <property type="term" value="F:GTP binding"/>
    <property type="evidence" value="ECO:0007669"/>
    <property type="project" value="UniProtKB-UniRule"/>
</dbReference>
<dbReference type="Gene3D" id="3.40.50.300">
    <property type="entry name" value="P-loop containing nucleotide triphosphate hydrolases"/>
    <property type="match status" value="2"/>
</dbReference>
<accession>A0A2M8LF42</accession>